<name>W4V8F1_9FIRM</name>
<proteinExistence type="predicted"/>
<dbReference type="InterPro" id="IPR005517">
    <property type="entry name" value="Transl_elong_EFG/EF2_IV"/>
</dbReference>
<evidence type="ECO:0000313" key="5">
    <source>
        <dbReference type="EMBL" id="GAE89482.1"/>
    </source>
</evidence>
<dbReference type="Pfam" id="PF03764">
    <property type="entry name" value="EFG_IV"/>
    <property type="match status" value="1"/>
</dbReference>
<feature type="domain" description="Translation elongation factor EFG/EF2" evidence="4">
    <location>
        <begin position="18"/>
        <end position="135"/>
    </location>
</feature>
<dbReference type="PANTHER" id="PTHR43261">
    <property type="entry name" value="TRANSLATION ELONGATION FACTOR G-RELATED"/>
    <property type="match status" value="1"/>
</dbReference>
<dbReference type="InterPro" id="IPR035647">
    <property type="entry name" value="EFG_III/V"/>
</dbReference>
<dbReference type="InterPro" id="IPR014721">
    <property type="entry name" value="Ribsml_uS5_D2-typ_fold_subgr"/>
</dbReference>
<keyword evidence="1" id="KW-0547">Nucleotide-binding</keyword>
<dbReference type="InterPro" id="IPR000640">
    <property type="entry name" value="EFG_V-like"/>
</dbReference>
<dbReference type="InterPro" id="IPR047872">
    <property type="entry name" value="EFG_IV"/>
</dbReference>
<dbReference type="PANTHER" id="PTHR43261:SF6">
    <property type="entry name" value="ELONGATION FACTOR G-LIKE PROTEIN"/>
    <property type="match status" value="1"/>
</dbReference>
<dbReference type="Gene3D" id="3.30.230.10">
    <property type="match status" value="1"/>
</dbReference>
<dbReference type="GO" id="GO:0032790">
    <property type="term" value="P:ribosome disassembly"/>
    <property type="evidence" value="ECO:0007669"/>
    <property type="project" value="TreeGrafter"/>
</dbReference>
<evidence type="ECO:0000259" key="4">
    <source>
        <dbReference type="SMART" id="SM00889"/>
    </source>
</evidence>
<dbReference type="SMART" id="SM00889">
    <property type="entry name" value="EFG_IV"/>
    <property type="match status" value="1"/>
</dbReference>
<dbReference type="CDD" id="cd01434">
    <property type="entry name" value="EFG_mtEFG1_IV"/>
    <property type="match status" value="1"/>
</dbReference>
<comment type="caution">
    <text evidence="5">The sequence shown here is derived from an EMBL/GenBank/DDBJ whole genome shotgun (WGS) entry which is preliminary data.</text>
</comment>
<protein>
    <submittedName>
        <fullName evidence="5">Translation elongation factor G-related protein</fullName>
    </submittedName>
</protein>
<keyword evidence="6" id="KW-1185">Reference proteome</keyword>
<dbReference type="SMART" id="SM00838">
    <property type="entry name" value="EFG_C"/>
    <property type="match status" value="1"/>
</dbReference>
<keyword evidence="2" id="KW-0342">GTP-binding</keyword>
<dbReference type="Gene3D" id="3.30.70.240">
    <property type="match status" value="1"/>
</dbReference>
<dbReference type="SUPFAM" id="SSF54211">
    <property type="entry name" value="Ribosomal protein S5 domain 2-like"/>
    <property type="match status" value="1"/>
</dbReference>
<dbReference type="GO" id="GO:0003746">
    <property type="term" value="F:translation elongation factor activity"/>
    <property type="evidence" value="ECO:0007669"/>
    <property type="project" value="UniProtKB-KW"/>
</dbReference>
<dbReference type="InterPro" id="IPR020568">
    <property type="entry name" value="Ribosomal_Su5_D2-typ_SF"/>
</dbReference>
<evidence type="ECO:0000256" key="2">
    <source>
        <dbReference type="ARBA" id="ARBA00023134"/>
    </source>
</evidence>
<dbReference type="EMBL" id="BAVR01000038">
    <property type="protein sequence ID" value="GAE89482.1"/>
    <property type="molecule type" value="Genomic_DNA"/>
</dbReference>
<reference evidence="5" key="1">
    <citation type="journal article" date="2014" name="Genome Announc.">
        <title>Draft Genome Sequence of Clostridium straminisolvens Strain JCM 21531T, Isolated from a Cellulose-Degrading Bacterial Community.</title>
        <authorList>
            <person name="Yuki M."/>
            <person name="Oshima K."/>
            <person name="Suda W."/>
            <person name="Sakamoto M."/>
            <person name="Kitamura K."/>
            <person name="Iida T."/>
            <person name="Hattori M."/>
            <person name="Ohkuma M."/>
        </authorList>
    </citation>
    <scope>NUCLEOTIDE SEQUENCE [LARGE SCALE GENOMIC DNA]</scope>
    <source>
        <strain evidence="5">JCM 21531</strain>
    </source>
</reference>
<dbReference type="SUPFAM" id="SSF54980">
    <property type="entry name" value="EF-G C-terminal domain-like"/>
    <property type="match status" value="1"/>
</dbReference>
<keyword evidence="5" id="KW-0251">Elongation factor</keyword>
<organism evidence="5 6">
    <name type="scientific">Acetivibrio straminisolvens JCM 21531</name>
    <dbReference type="NCBI Taxonomy" id="1294263"/>
    <lineage>
        <taxon>Bacteria</taxon>
        <taxon>Bacillati</taxon>
        <taxon>Bacillota</taxon>
        <taxon>Clostridia</taxon>
        <taxon>Eubacteriales</taxon>
        <taxon>Oscillospiraceae</taxon>
        <taxon>Acetivibrio</taxon>
    </lineage>
</organism>
<sequence>MNKLKTKFGVSVELTPPKVPYRETIKKKVKVEGKHKKQSGGHGQYGHVWIEFEPGDKEELTFEEKIFGGAVPKQYFPAVEKGLQESIRKGVLAGYPVVFLKATLVDGSYHSVDSSEMAFKIAANLAYKKGLEQASPVLLEPIAHVEVYVPESYMGEIIGDLNKRRGRILGMNPQDNGIQQVVAEVPEAEMFKYATDLTSMTQGRGSFKMWFERYEEAPPHVSQKVIEEAKKNMSAEDSQ</sequence>
<feature type="domain" description="Elongation factor EFG" evidence="3">
    <location>
        <begin position="137"/>
        <end position="225"/>
    </location>
</feature>
<dbReference type="GO" id="GO:0005525">
    <property type="term" value="F:GTP binding"/>
    <property type="evidence" value="ECO:0007669"/>
    <property type="project" value="UniProtKB-KW"/>
</dbReference>
<evidence type="ECO:0000256" key="1">
    <source>
        <dbReference type="ARBA" id="ARBA00022741"/>
    </source>
</evidence>
<dbReference type="Proteomes" id="UP000019109">
    <property type="component" value="Unassembled WGS sequence"/>
</dbReference>
<dbReference type="STRING" id="1294263.JCM21531_3014"/>
<evidence type="ECO:0000313" key="6">
    <source>
        <dbReference type="Proteomes" id="UP000019109"/>
    </source>
</evidence>
<evidence type="ECO:0000259" key="3">
    <source>
        <dbReference type="SMART" id="SM00838"/>
    </source>
</evidence>
<dbReference type="FunFam" id="3.30.70.240:FF:000001">
    <property type="entry name" value="Elongation factor G"/>
    <property type="match status" value="1"/>
</dbReference>
<gene>
    <name evidence="5" type="ORF">JCM21531_3014</name>
</gene>
<keyword evidence="5" id="KW-0648">Protein biosynthesis</keyword>
<dbReference type="CDD" id="cd03713">
    <property type="entry name" value="EFG_mtEFG_C"/>
    <property type="match status" value="1"/>
</dbReference>
<dbReference type="Pfam" id="PF00679">
    <property type="entry name" value="EFG_C"/>
    <property type="match status" value="1"/>
</dbReference>
<dbReference type="AlphaFoldDB" id="W4V8F1"/>
<dbReference type="FunFam" id="3.30.230.10:FF:000003">
    <property type="entry name" value="Elongation factor G"/>
    <property type="match status" value="1"/>
</dbReference>
<accession>W4V8F1</accession>
<dbReference type="InterPro" id="IPR035649">
    <property type="entry name" value="EFG_V"/>
</dbReference>